<keyword evidence="7" id="KW-0915">Sodium</keyword>
<keyword evidence="8 13" id="KW-0406">Ion transport</keyword>
<evidence type="ECO:0000256" key="8">
    <source>
        <dbReference type="ARBA" id="ARBA00023065"/>
    </source>
</evidence>
<evidence type="ECO:0000256" key="3">
    <source>
        <dbReference type="ARBA" id="ARBA00022448"/>
    </source>
</evidence>
<evidence type="ECO:0000256" key="4">
    <source>
        <dbReference type="ARBA" id="ARBA00022461"/>
    </source>
</evidence>
<comment type="subcellular location">
    <subcellularLocation>
        <location evidence="1">Membrane</location>
        <topology evidence="1">Multi-pass membrane protein</topology>
    </subcellularLocation>
</comment>
<reference evidence="16" key="1">
    <citation type="submission" date="2022-11" db="UniProtKB">
        <authorList>
            <consortium name="WormBaseParasite"/>
        </authorList>
    </citation>
    <scope>IDENTIFICATION</scope>
</reference>
<comment type="similarity">
    <text evidence="2 13">Belongs to the amiloride-sensitive sodium channel (TC 1.A.6) family.</text>
</comment>
<evidence type="ECO:0000256" key="14">
    <source>
        <dbReference type="SAM" id="Phobius"/>
    </source>
</evidence>
<sequence>MPVVPQPVIPCAMCRLHWRNQLHGFSFMLQRKSIAQRVVWFVVICLLFVMALYFSVVLLKEYVDRRVVTLNTIHQVQRLHFPNLSFCPKHVDTVNFTGIENDLRFHLPFMADYQINQLLMFAMAGAGFQHFDSYTKLVKRSEVEELADLFRHWRGNRSNLEFFKFFFEENGYKCEQLFQTCYYGKREIPCCDLFRPNYVMMRGRCFIMREFAQTEPDEAGKLMFFFHQMHSPFLDAEGTQKQIVAYISQLYEDIPTFPRFYLNNHTWYRIRLKKRRISMLSPNPHCAPEQTEKRGNCYVESWHRERVTKPFNCTIFYLAHKNPELEVCDPKVIFLNYRSVLNMVSNRSAYQNLTKCLPACQRDIIDTQLYSNKFQDQRSNTGAKNANFHLEASYDNLQVEYYAEQLTTTTTGFISQIGGQLSFFLGISSISVLQFFVVPIVDRLLIAFRRTQITH</sequence>
<dbReference type="Proteomes" id="UP000887572">
    <property type="component" value="Unplaced"/>
</dbReference>
<keyword evidence="6 14" id="KW-1133">Transmembrane helix</keyword>
<evidence type="ECO:0000256" key="7">
    <source>
        <dbReference type="ARBA" id="ARBA00023053"/>
    </source>
</evidence>
<evidence type="ECO:0000256" key="9">
    <source>
        <dbReference type="ARBA" id="ARBA00023136"/>
    </source>
</evidence>
<keyword evidence="10" id="KW-0325">Glycoprotein</keyword>
<keyword evidence="11 13" id="KW-0739">Sodium transport</keyword>
<organism evidence="15 16">
    <name type="scientific">Globodera rostochiensis</name>
    <name type="common">Golden nematode worm</name>
    <name type="synonym">Heterodera rostochiensis</name>
    <dbReference type="NCBI Taxonomy" id="31243"/>
    <lineage>
        <taxon>Eukaryota</taxon>
        <taxon>Metazoa</taxon>
        <taxon>Ecdysozoa</taxon>
        <taxon>Nematoda</taxon>
        <taxon>Chromadorea</taxon>
        <taxon>Rhabditida</taxon>
        <taxon>Tylenchina</taxon>
        <taxon>Tylenchomorpha</taxon>
        <taxon>Tylenchoidea</taxon>
        <taxon>Heteroderidae</taxon>
        <taxon>Heteroderinae</taxon>
        <taxon>Globodera</taxon>
    </lineage>
</organism>
<evidence type="ECO:0000256" key="13">
    <source>
        <dbReference type="RuleBase" id="RU000679"/>
    </source>
</evidence>
<dbReference type="InterPro" id="IPR001873">
    <property type="entry name" value="ENaC"/>
</dbReference>
<protein>
    <submittedName>
        <fullName evidence="16">Uncharacterized protein</fullName>
    </submittedName>
</protein>
<evidence type="ECO:0000256" key="10">
    <source>
        <dbReference type="ARBA" id="ARBA00023180"/>
    </source>
</evidence>
<dbReference type="PANTHER" id="PTHR11690">
    <property type="entry name" value="AMILORIDE-SENSITIVE SODIUM CHANNEL-RELATED"/>
    <property type="match status" value="1"/>
</dbReference>
<evidence type="ECO:0000256" key="2">
    <source>
        <dbReference type="ARBA" id="ARBA00007193"/>
    </source>
</evidence>
<dbReference type="Gene3D" id="1.10.287.770">
    <property type="entry name" value="YojJ-like"/>
    <property type="match status" value="1"/>
</dbReference>
<evidence type="ECO:0000256" key="5">
    <source>
        <dbReference type="ARBA" id="ARBA00022692"/>
    </source>
</evidence>
<evidence type="ECO:0000256" key="12">
    <source>
        <dbReference type="ARBA" id="ARBA00023303"/>
    </source>
</evidence>
<keyword evidence="3 13" id="KW-0813">Transport</keyword>
<feature type="transmembrane region" description="Helical" evidence="14">
    <location>
        <begin position="38"/>
        <end position="59"/>
    </location>
</feature>
<dbReference type="GO" id="GO:0015280">
    <property type="term" value="F:ligand-gated sodium channel activity"/>
    <property type="evidence" value="ECO:0007669"/>
    <property type="project" value="TreeGrafter"/>
</dbReference>
<keyword evidence="5 13" id="KW-0812">Transmembrane</keyword>
<dbReference type="WBParaSite" id="Gr19_v10_g17342.t2">
    <property type="protein sequence ID" value="Gr19_v10_g17342.t2"/>
    <property type="gene ID" value="Gr19_v10_g17342"/>
</dbReference>
<name>A0A914HI10_GLORO</name>
<keyword evidence="15" id="KW-1185">Reference proteome</keyword>
<evidence type="ECO:0000256" key="1">
    <source>
        <dbReference type="ARBA" id="ARBA00004141"/>
    </source>
</evidence>
<proteinExistence type="inferred from homology"/>
<accession>A0A914HI10</accession>
<evidence type="ECO:0000313" key="16">
    <source>
        <dbReference type="WBParaSite" id="Gr19_v10_g17342.t2"/>
    </source>
</evidence>
<feature type="transmembrane region" description="Helical" evidence="14">
    <location>
        <begin position="421"/>
        <end position="441"/>
    </location>
</feature>
<evidence type="ECO:0000256" key="6">
    <source>
        <dbReference type="ARBA" id="ARBA00022989"/>
    </source>
</evidence>
<dbReference type="Pfam" id="PF00858">
    <property type="entry name" value="ASC"/>
    <property type="match status" value="1"/>
</dbReference>
<dbReference type="AlphaFoldDB" id="A0A914HI10"/>
<keyword evidence="12 13" id="KW-0407">Ion channel</keyword>
<dbReference type="GO" id="GO:0005886">
    <property type="term" value="C:plasma membrane"/>
    <property type="evidence" value="ECO:0007669"/>
    <property type="project" value="TreeGrafter"/>
</dbReference>
<keyword evidence="4 13" id="KW-0894">Sodium channel</keyword>
<keyword evidence="9 14" id="KW-0472">Membrane</keyword>
<dbReference type="PANTHER" id="PTHR11690:SF1">
    <property type="entry name" value="DEGENERIN LIKE"/>
    <property type="match status" value="1"/>
</dbReference>
<evidence type="ECO:0000313" key="15">
    <source>
        <dbReference type="Proteomes" id="UP000887572"/>
    </source>
</evidence>
<evidence type="ECO:0000256" key="11">
    <source>
        <dbReference type="ARBA" id="ARBA00023201"/>
    </source>
</evidence>